<evidence type="ECO:0000256" key="2">
    <source>
        <dbReference type="ARBA" id="ARBA00022490"/>
    </source>
</evidence>
<dbReference type="EMBL" id="JAKMXF010000300">
    <property type="protein sequence ID" value="KAI6652150.1"/>
    <property type="molecule type" value="Genomic_DNA"/>
</dbReference>
<accession>A0AAV7JUJ2</accession>
<evidence type="ECO:0008006" key="7">
    <source>
        <dbReference type="Google" id="ProtNLM"/>
    </source>
</evidence>
<protein>
    <recommendedName>
        <fullName evidence="7">Sepiapterin reductase</fullName>
    </recommendedName>
</protein>
<dbReference type="PROSITE" id="PS00061">
    <property type="entry name" value="ADH_SHORT"/>
    <property type="match status" value="1"/>
</dbReference>
<dbReference type="InterPro" id="IPR051721">
    <property type="entry name" value="Biopterin_syn/organic_redct"/>
</dbReference>
<dbReference type="InterPro" id="IPR020904">
    <property type="entry name" value="Sc_DH/Rdtase_CS"/>
</dbReference>
<name>A0AAV7JUJ2_9METZ</name>
<evidence type="ECO:0000313" key="6">
    <source>
        <dbReference type="Proteomes" id="UP001165289"/>
    </source>
</evidence>
<keyword evidence="6" id="KW-1185">Reference proteome</keyword>
<evidence type="ECO:0000256" key="1">
    <source>
        <dbReference type="ARBA" id="ARBA00004496"/>
    </source>
</evidence>
<gene>
    <name evidence="5" type="ORF">LOD99_4695</name>
</gene>
<dbReference type="SUPFAM" id="SSF51735">
    <property type="entry name" value="NAD(P)-binding Rossmann-fold domains"/>
    <property type="match status" value="1"/>
</dbReference>
<proteinExistence type="predicted"/>
<reference evidence="5 6" key="1">
    <citation type="journal article" date="2023" name="BMC Biol.">
        <title>The compact genome of the sponge Oopsacas minuta (Hexactinellida) is lacking key metazoan core genes.</title>
        <authorList>
            <person name="Santini S."/>
            <person name="Schenkelaars Q."/>
            <person name="Jourda C."/>
            <person name="Duchesne M."/>
            <person name="Belahbib H."/>
            <person name="Rocher C."/>
            <person name="Selva M."/>
            <person name="Riesgo A."/>
            <person name="Vervoort M."/>
            <person name="Leys S.P."/>
            <person name="Kodjabachian L."/>
            <person name="Le Bivic A."/>
            <person name="Borchiellini C."/>
            <person name="Claverie J.M."/>
            <person name="Renard E."/>
        </authorList>
    </citation>
    <scope>NUCLEOTIDE SEQUENCE [LARGE SCALE GENOMIC DNA]</scope>
    <source>
        <strain evidence="5">SPO-2</strain>
    </source>
</reference>
<dbReference type="GO" id="GO:0004757">
    <property type="term" value="F:sepiapterin reductase (NADP+) activity"/>
    <property type="evidence" value="ECO:0007669"/>
    <property type="project" value="TreeGrafter"/>
</dbReference>
<evidence type="ECO:0000313" key="5">
    <source>
        <dbReference type="EMBL" id="KAI6652150.1"/>
    </source>
</evidence>
<keyword evidence="2" id="KW-0963">Cytoplasm</keyword>
<dbReference type="Gene3D" id="3.40.50.720">
    <property type="entry name" value="NAD(P)-binding Rossmann-like Domain"/>
    <property type="match status" value="1"/>
</dbReference>
<dbReference type="PANTHER" id="PTHR44085">
    <property type="entry name" value="SEPIAPTERIN REDUCTASE"/>
    <property type="match status" value="1"/>
</dbReference>
<dbReference type="PRINTS" id="PR00081">
    <property type="entry name" value="GDHRDH"/>
</dbReference>
<comment type="caution">
    <text evidence="5">The sequence shown here is derived from an EMBL/GenBank/DDBJ whole genome shotgun (WGS) entry which is preliminary data.</text>
</comment>
<dbReference type="PANTHER" id="PTHR44085:SF2">
    <property type="entry name" value="SEPIAPTERIN REDUCTASE"/>
    <property type="match status" value="1"/>
</dbReference>
<sequence>MSLKDKSSLLCIVTGGSKGFGRAISLEVCKEWGVNRRIQKIVLVLVARDKMTLENTAAECKSIYNDVTLYLLSHDLSDHDSILTLIEELNALFCHGKEQFTEVMLFANAGRVGDVSKPISSHFDPKILQKYFNLMLTSNILISSWFTSELKSVKKTIIFVSSLLAIQPYAGFSLYSAGKAGGHMLFRCMAEENPEVRVLVYSPGPLQTDMTDDVLKNMCFKKTQERFTQMKFLKPEFSVSILFGILKDDKYKSGEYIDIYDIIKQE</sequence>
<dbReference type="AlphaFoldDB" id="A0AAV7JUJ2"/>
<dbReference type="InterPro" id="IPR002347">
    <property type="entry name" value="SDR_fam"/>
</dbReference>
<keyword evidence="4" id="KW-0560">Oxidoreductase</keyword>
<keyword evidence="3" id="KW-0521">NADP</keyword>
<dbReference type="GO" id="GO:0005737">
    <property type="term" value="C:cytoplasm"/>
    <property type="evidence" value="ECO:0007669"/>
    <property type="project" value="UniProtKB-SubCell"/>
</dbReference>
<dbReference type="GO" id="GO:0006729">
    <property type="term" value="P:tetrahydrobiopterin biosynthetic process"/>
    <property type="evidence" value="ECO:0007669"/>
    <property type="project" value="TreeGrafter"/>
</dbReference>
<evidence type="ECO:0000256" key="4">
    <source>
        <dbReference type="ARBA" id="ARBA00023002"/>
    </source>
</evidence>
<dbReference type="Pfam" id="PF00106">
    <property type="entry name" value="adh_short"/>
    <property type="match status" value="1"/>
</dbReference>
<evidence type="ECO:0000256" key="3">
    <source>
        <dbReference type="ARBA" id="ARBA00022857"/>
    </source>
</evidence>
<organism evidence="5 6">
    <name type="scientific">Oopsacas minuta</name>
    <dbReference type="NCBI Taxonomy" id="111878"/>
    <lineage>
        <taxon>Eukaryota</taxon>
        <taxon>Metazoa</taxon>
        <taxon>Porifera</taxon>
        <taxon>Hexactinellida</taxon>
        <taxon>Hexasterophora</taxon>
        <taxon>Lyssacinosida</taxon>
        <taxon>Leucopsacidae</taxon>
        <taxon>Oopsacas</taxon>
    </lineage>
</organism>
<dbReference type="InterPro" id="IPR036291">
    <property type="entry name" value="NAD(P)-bd_dom_sf"/>
</dbReference>
<comment type="subcellular location">
    <subcellularLocation>
        <location evidence="1">Cytoplasm</location>
    </subcellularLocation>
</comment>
<dbReference type="Proteomes" id="UP001165289">
    <property type="component" value="Unassembled WGS sequence"/>
</dbReference>